<proteinExistence type="predicted"/>
<dbReference type="RefSeq" id="WP_092915296.1">
    <property type="nucleotide sequence ID" value="NZ_FOZN01000001.1"/>
</dbReference>
<reference evidence="1 2" key="1">
    <citation type="submission" date="2016-10" db="EMBL/GenBank/DDBJ databases">
        <authorList>
            <person name="Varghese N."/>
            <person name="Submissions S."/>
        </authorList>
    </citation>
    <scope>NUCLEOTIDE SEQUENCE [LARGE SCALE GENOMIC DNA]</scope>
    <source>
        <strain evidence="1 2">IAM 15147</strain>
    </source>
</reference>
<protein>
    <recommendedName>
        <fullName evidence="3">DUF2695 domain-containing protein</fullName>
    </recommendedName>
</protein>
<organism evidence="1 2">
    <name type="scientific">Agrococcus baldri</name>
    <dbReference type="NCBI Taxonomy" id="153730"/>
    <lineage>
        <taxon>Bacteria</taxon>
        <taxon>Bacillati</taxon>
        <taxon>Actinomycetota</taxon>
        <taxon>Actinomycetes</taxon>
        <taxon>Micrococcales</taxon>
        <taxon>Microbacteriaceae</taxon>
        <taxon>Agrococcus</taxon>
    </lineage>
</organism>
<dbReference type="InterPro" id="IPR024248">
    <property type="entry name" value="DUF2695"/>
</dbReference>
<sequence>MDEPITAEAESYVRELAELWLAPHEQECLSCYLDRVVAVFGCQGDLRFAGRYRDLAAPRATALERRLSDSGGRCDCEVLMNTMQPAWHLWKPRRTEVVDGWATELDAEPPDEMPHCTGVRRGSTQPCRNWHSMLRPSSRGRRGGSR</sequence>
<accession>A0AA94HKB3</accession>
<gene>
    <name evidence="1" type="ORF">SAMN04487783_0369</name>
</gene>
<name>A0AA94HKB3_9MICO</name>
<keyword evidence="2" id="KW-1185">Reference proteome</keyword>
<evidence type="ECO:0000313" key="2">
    <source>
        <dbReference type="Proteomes" id="UP000198506"/>
    </source>
</evidence>
<dbReference type="AlphaFoldDB" id="A0AA94HKB3"/>
<evidence type="ECO:0000313" key="1">
    <source>
        <dbReference type="EMBL" id="SFR99623.1"/>
    </source>
</evidence>
<comment type="caution">
    <text evidence="1">The sequence shown here is derived from an EMBL/GenBank/DDBJ whole genome shotgun (WGS) entry which is preliminary data.</text>
</comment>
<dbReference type="Proteomes" id="UP000198506">
    <property type="component" value="Unassembled WGS sequence"/>
</dbReference>
<dbReference type="EMBL" id="FOZN01000001">
    <property type="protein sequence ID" value="SFR99623.1"/>
    <property type="molecule type" value="Genomic_DNA"/>
</dbReference>
<dbReference type="Pfam" id="PF10905">
    <property type="entry name" value="DUF2695"/>
    <property type="match status" value="1"/>
</dbReference>
<evidence type="ECO:0008006" key="3">
    <source>
        <dbReference type="Google" id="ProtNLM"/>
    </source>
</evidence>